<feature type="region of interest" description="Disordered" evidence="1">
    <location>
        <begin position="30"/>
        <end position="57"/>
    </location>
</feature>
<sequence>MEIDDENEELKQCITEIKRIIDSATGSCEYISPRPSTSPKESLRKELPWTPKSSANTEVENPITVDDINIEDIKIKSHLLKALIFAKYNQGAALNILGHLPEDILREEPDFSSIKSNETITDYGPCGECDLPFLTEDPPRSLILNLPLQDFNDDEDLMEETFLPCKHKAHFDCIDKKHMLCPKCPSIDDLEKEGYYISPTSNEASKKRKRQGGSRKSTTQTIIRELSIRPPSGISIDAPSEDSDMREVSNQFHKFYYGIDNAEKVGIKLIEI</sequence>
<organism evidence="2 3">
    <name type="scientific">Rhizophagus irregularis</name>
    <dbReference type="NCBI Taxonomy" id="588596"/>
    <lineage>
        <taxon>Eukaryota</taxon>
        <taxon>Fungi</taxon>
        <taxon>Fungi incertae sedis</taxon>
        <taxon>Mucoromycota</taxon>
        <taxon>Glomeromycotina</taxon>
        <taxon>Glomeromycetes</taxon>
        <taxon>Glomerales</taxon>
        <taxon>Glomeraceae</taxon>
        <taxon>Rhizophagus</taxon>
    </lineage>
</organism>
<name>A0A2I1G6G5_9GLOM</name>
<evidence type="ECO:0000313" key="2">
    <source>
        <dbReference type="EMBL" id="PKY42190.1"/>
    </source>
</evidence>
<reference evidence="2 3" key="1">
    <citation type="submission" date="2015-10" db="EMBL/GenBank/DDBJ databases">
        <title>Genome analyses suggest a sexual origin of heterokaryosis in a supposedly ancient asexual fungus.</title>
        <authorList>
            <person name="Ropars J."/>
            <person name="Sedzielewska K."/>
            <person name="Noel J."/>
            <person name="Charron P."/>
            <person name="Farinelli L."/>
            <person name="Marton T."/>
            <person name="Kruger M."/>
            <person name="Pelin A."/>
            <person name="Brachmann A."/>
            <person name="Corradi N."/>
        </authorList>
    </citation>
    <scope>NUCLEOTIDE SEQUENCE [LARGE SCALE GENOMIC DNA]</scope>
    <source>
        <strain evidence="2 3">A4</strain>
    </source>
</reference>
<evidence type="ECO:0000256" key="1">
    <source>
        <dbReference type="SAM" id="MobiDB-lite"/>
    </source>
</evidence>
<protein>
    <submittedName>
        <fullName evidence="2">Uncharacterized protein</fullName>
    </submittedName>
</protein>
<dbReference type="AlphaFoldDB" id="A0A2I1G6G5"/>
<accession>A0A2I1G6G5</accession>
<dbReference type="SUPFAM" id="SSF57850">
    <property type="entry name" value="RING/U-box"/>
    <property type="match status" value="1"/>
</dbReference>
<keyword evidence="3" id="KW-1185">Reference proteome</keyword>
<dbReference type="VEuPathDB" id="FungiDB:RhiirFUN_017139"/>
<dbReference type="VEuPathDB" id="FungiDB:RhiirA1_460485"/>
<dbReference type="Proteomes" id="UP000234323">
    <property type="component" value="Unassembled WGS sequence"/>
</dbReference>
<gene>
    <name evidence="2" type="ORF">RhiirA4_540217</name>
</gene>
<evidence type="ECO:0000313" key="3">
    <source>
        <dbReference type="Proteomes" id="UP000234323"/>
    </source>
</evidence>
<comment type="caution">
    <text evidence="2">The sequence shown here is derived from an EMBL/GenBank/DDBJ whole genome shotgun (WGS) entry which is preliminary data.</text>
</comment>
<dbReference type="VEuPathDB" id="FungiDB:FUN_013834"/>
<feature type="region of interest" description="Disordered" evidence="1">
    <location>
        <begin position="198"/>
        <end position="221"/>
    </location>
</feature>
<dbReference type="EMBL" id="LLXI01000185">
    <property type="protein sequence ID" value="PKY42190.1"/>
    <property type="molecule type" value="Genomic_DNA"/>
</dbReference>
<proteinExistence type="predicted"/>